<dbReference type="SUPFAM" id="SSF52540">
    <property type="entry name" value="P-loop containing nucleoside triphosphate hydrolases"/>
    <property type="match status" value="1"/>
</dbReference>
<dbReference type="Pfam" id="PF03567">
    <property type="entry name" value="Sulfotransfer_2"/>
    <property type="match status" value="1"/>
</dbReference>
<dbReference type="InterPro" id="IPR005331">
    <property type="entry name" value="Sulfotransferase"/>
</dbReference>
<accession>A0A3N0DPE3</accession>
<sequence length="312" mass="34648">MRTYGPGNPLVFSHIPKTAGTSLTAALYDALKPEVFVQGMDTSLAGGFDDFEDFSQVARDMMYLTPEELPADATLVAGHIGPFTTMTRYPGADHITFLRNPRSRILSQWMHSRAVTEFDIRHFGSGAENFRVGWKPLVQYLQEPLVATNTDNTIARFLAWPHPLMPADGYIDPAHDEEITAAALARLDAMAHVDVMENPAFVSGVAAWLGTELSDTRLNERTFIPRRMRPDFGPELAAAEELLAQRTRIDEALWRHVAQKVLPDADLDAVLAQGLEQAVGRYVESFKNTPPTGRPIRRVVAFGYNTLKRVTG</sequence>
<dbReference type="OrthoDB" id="7251180at2"/>
<evidence type="ECO:0000313" key="2">
    <source>
        <dbReference type="Proteomes" id="UP000277094"/>
    </source>
</evidence>
<dbReference type="EMBL" id="RJSG01000003">
    <property type="protein sequence ID" value="RNL77517.1"/>
    <property type="molecule type" value="Genomic_DNA"/>
</dbReference>
<evidence type="ECO:0008006" key="3">
    <source>
        <dbReference type="Google" id="ProtNLM"/>
    </source>
</evidence>
<dbReference type="GO" id="GO:0016020">
    <property type="term" value="C:membrane"/>
    <property type="evidence" value="ECO:0007669"/>
    <property type="project" value="InterPro"/>
</dbReference>
<name>A0A3N0DPE3_9ACTN</name>
<dbReference type="GO" id="GO:0008146">
    <property type="term" value="F:sulfotransferase activity"/>
    <property type="evidence" value="ECO:0007669"/>
    <property type="project" value="InterPro"/>
</dbReference>
<keyword evidence="2" id="KW-1185">Reference proteome</keyword>
<dbReference type="RefSeq" id="WP_123235106.1">
    <property type="nucleotide sequence ID" value="NZ_RJSG01000003.1"/>
</dbReference>
<dbReference type="AlphaFoldDB" id="A0A3N0DPE3"/>
<organism evidence="1 2">
    <name type="scientific">Nocardioides marmorisolisilvae</name>
    <dbReference type="NCBI Taxonomy" id="1542737"/>
    <lineage>
        <taxon>Bacteria</taxon>
        <taxon>Bacillati</taxon>
        <taxon>Actinomycetota</taxon>
        <taxon>Actinomycetes</taxon>
        <taxon>Propionibacteriales</taxon>
        <taxon>Nocardioidaceae</taxon>
        <taxon>Nocardioides</taxon>
    </lineage>
</organism>
<protein>
    <recommendedName>
        <fullName evidence="3">Sulfotransferase family protein</fullName>
    </recommendedName>
</protein>
<comment type="caution">
    <text evidence="1">The sequence shown here is derived from an EMBL/GenBank/DDBJ whole genome shotgun (WGS) entry which is preliminary data.</text>
</comment>
<gene>
    <name evidence="1" type="ORF">EFL95_15945</name>
</gene>
<proteinExistence type="predicted"/>
<dbReference type="InterPro" id="IPR027417">
    <property type="entry name" value="P-loop_NTPase"/>
</dbReference>
<reference evidence="1 2" key="1">
    <citation type="submission" date="2018-11" db="EMBL/GenBank/DDBJ databases">
        <authorList>
            <person name="Li F."/>
        </authorList>
    </citation>
    <scope>NUCLEOTIDE SEQUENCE [LARGE SCALE GENOMIC DNA]</scope>
    <source>
        <strain evidence="1 2">KIS18-7</strain>
    </source>
</reference>
<dbReference type="Proteomes" id="UP000277094">
    <property type="component" value="Unassembled WGS sequence"/>
</dbReference>
<dbReference type="Gene3D" id="3.40.50.300">
    <property type="entry name" value="P-loop containing nucleotide triphosphate hydrolases"/>
    <property type="match status" value="1"/>
</dbReference>
<evidence type="ECO:0000313" key="1">
    <source>
        <dbReference type="EMBL" id="RNL77517.1"/>
    </source>
</evidence>